<keyword evidence="6" id="KW-1185">Reference proteome</keyword>
<keyword evidence="3" id="KW-0804">Transcription</keyword>
<dbReference type="InterPro" id="IPR000843">
    <property type="entry name" value="HTH_LacI"/>
</dbReference>
<dbReference type="CDD" id="cd01392">
    <property type="entry name" value="HTH_LacI"/>
    <property type="match status" value="1"/>
</dbReference>
<dbReference type="SUPFAM" id="SSF47413">
    <property type="entry name" value="lambda repressor-like DNA-binding domains"/>
    <property type="match status" value="1"/>
</dbReference>
<accession>A0ABV9T695</accession>
<dbReference type="InterPro" id="IPR046335">
    <property type="entry name" value="LacI/GalR-like_sensor"/>
</dbReference>
<dbReference type="Gene3D" id="1.10.260.40">
    <property type="entry name" value="lambda repressor-like DNA-binding domains"/>
    <property type="match status" value="1"/>
</dbReference>
<sequence>MPGFRAFHRFSMTYKKKISLKDIAKKAGVSTALVSYVLNGKEKESRVGIAMTEKIRKIAQDLKYKPNYVAKSLRSGKTLTIGLIIADIANPFFANIARVVEDQAKKSGYTVLIGSSDEKPENFKDLINVFVNRQVDGLIIVCTEKSSKQIRILQEKNYPFVLLDRYFPELDTDYVSIDSHQASFSATDHLLKNGFHKIGFIGYESELFHMQERKRGVISALEEAGIQPKEAWFKDIGFDKVETDMKNAMNEMLRAEDPVHAVVFGTYRLAINGLKYIRQLKIKIPQQLAIVSYGQAESFELYECPITYLEQPLGELGRKAVELLISKLHDPQRQSQRILMETKLKIGESSKLPHP</sequence>
<gene>
    <name evidence="5" type="ORF">ACFPFU_18250</name>
</gene>
<evidence type="ECO:0000313" key="6">
    <source>
        <dbReference type="Proteomes" id="UP001595818"/>
    </source>
</evidence>
<feature type="domain" description="HTH lacI-type" evidence="4">
    <location>
        <begin position="18"/>
        <end position="75"/>
    </location>
</feature>
<proteinExistence type="predicted"/>
<dbReference type="InterPro" id="IPR028082">
    <property type="entry name" value="Peripla_BP_I"/>
</dbReference>
<dbReference type="PANTHER" id="PTHR30146">
    <property type="entry name" value="LACI-RELATED TRANSCRIPTIONAL REPRESSOR"/>
    <property type="match status" value="1"/>
</dbReference>
<dbReference type="Proteomes" id="UP001595818">
    <property type="component" value="Unassembled WGS sequence"/>
</dbReference>
<dbReference type="RefSeq" id="WP_377066718.1">
    <property type="nucleotide sequence ID" value="NZ_JBHSJJ010000012.1"/>
</dbReference>
<evidence type="ECO:0000256" key="3">
    <source>
        <dbReference type="ARBA" id="ARBA00023163"/>
    </source>
</evidence>
<organism evidence="5 6">
    <name type="scientific">Negadavirga shengliensis</name>
    <dbReference type="NCBI Taxonomy" id="1389218"/>
    <lineage>
        <taxon>Bacteria</taxon>
        <taxon>Pseudomonadati</taxon>
        <taxon>Bacteroidota</taxon>
        <taxon>Cytophagia</taxon>
        <taxon>Cytophagales</taxon>
        <taxon>Cyclobacteriaceae</taxon>
        <taxon>Negadavirga</taxon>
    </lineage>
</organism>
<keyword evidence="2 5" id="KW-0238">DNA-binding</keyword>
<reference evidence="6" key="1">
    <citation type="journal article" date="2019" name="Int. J. Syst. Evol. Microbiol.">
        <title>The Global Catalogue of Microorganisms (GCM) 10K type strain sequencing project: providing services to taxonomists for standard genome sequencing and annotation.</title>
        <authorList>
            <consortium name="The Broad Institute Genomics Platform"/>
            <consortium name="The Broad Institute Genome Sequencing Center for Infectious Disease"/>
            <person name="Wu L."/>
            <person name="Ma J."/>
        </authorList>
    </citation>
    <scope>NUCLEOTIDE SEQUENCE [LARGE SCALE GENOMIC DNA]</scope>
    <source>
        <strain evidence="6">CGMCC 4.7466</strain>
    </source>
</reference>
<evidence type="ECO:0000256" key="2">
    <source>
        <dbReference type="ARBA" id="ARBA00023125"/>
    </source>
</evidence>
<evidence type="ECO:0000256" key="1">
    <source>
        <dbReference type="ARBA" id="ARBA00023015"/>
    </source>
</evidence>
<dbReference type="InterPro" id="IPR010982">
    <property type="entry name" value="Lambda_DNA-bd_dom_sf"/>
</dbReference>
<dbReference type="Pfam" id="PF13377">
    <property type="entry name" value="Peripla_BP_3"/>
    <property type="match status" value="1"/>
</dbReference>
<evidence type="ECO:0000259" key="4">
    <source>
        <dbReference type="PROSITE" id="PS50932"/>
    </source>
</evidence>
<evidence type="ECO:0000313" key="5">
    <source>
        <dbReference type="EMBL" id="MFC4873650.1"/>
    </source>
</evidence>
<dbReference type="SMART" id="SM00354">
    <property type="entry name" value="HTH_LACI"/>
    <property type="match status" value="1"/>
</dbReference>
<name>A0ABV9T695_9BACT</name>
<dbReference type="Gene3D" id="3.40.50.2300">
    <property type="match status" value="2"/>
</dbReference>
<dbReference type="CDD" id="cd19977">
    <property type="entry name" value="PBP1_EndR-like"/>
    <property type="match status" value="1"/>
</dbReference>
<dbReference type="PROSITE" id="PS50932">
    <property type="entry name" value="HTH_LACI_2"/>
    <property type="match status" value="1"/>
</dbReference>
<dbReference type="SUPFAM" id="SSF53822">
    <property type="entry name" value="Periplasmic binding protein-like I"/>
    <property type="match status" value="1"/>
</dbReference>
<protein>
    <submittedName>
        <fullName evidence="5">LacI family DNA-binding transcriptional regulator</fullName>
    </submittedName>
</protein>
<dbReference type="EMBL" id="JBHSJJ010000012">
    <property type="protein sequence ID" value="MFC4873650.1"/>
    <property type="molecule type" value="Genomic_DNA"/>
</dbReference>
<keyword evidence="1" id="KW-0805">Transcription regulation</keyword>
<dbReference type="GO" id="GO:0003677">
    <property type="term" value="F:DNA binding"/>
    <property type="evidence" value="ECO:0007669"/>
    <property type="project" value="UniProtKB-KW"/>
</dbReference>
<dbReference type="Pfam" id="PF00356">
    <property type="entry name" value="LacI"/>
    <property type="match status" value="1"/>
</dbReference>
<dbReference type="PANTHER" id="PTHR30146:SF109">
    <property type="entry name" value="HTH-TYPE TRANSCRIPTIONAL REGULATOR GALS"/>
    <property type="match status" value="1"/>
</dbReference>
<comment type="caution">
    <text evidence="5">The sequence shown here is derived from an EMBL/GenBank/DDBJ whole genome shotgun (WGS) entry which is preliminary data.</text>
</comment>